<evidence type="ECO:0000313" key="2">
    <source>
        <dbReference type="Proteomes" id="UP000189177"/>
    </source>
</evidence>
<name>A0A1V2ZW31_9GAMM</name>
<keyword evidence="2" id="KW-1185">Reference proteome</keyword>
<evidence type="ECO:0000313" key="1">
    <source>
        <dbReference type="EMBL" id="OOC09337.1"/>
    </source>
</evidence>
<dbReference type="Proteomes" id="UP000189177">
    <property type="component" value="Unassembled WGS sequence"/>
</dbReference>
<gene>
    <name evidence="1" type="ORF">B1A74_11340</name>
</gene>
<dbReference type="STRING" id="252474.B1A74_11340"/>
<dbReference type="InterPro" id="IPR049708">
    <property type="entry name" value="PP0621-like"/>
</dbReference>
<dbReference type="EMBL" id="MUZR01000051">
    <property type="protein sequence ID" value="OOC09337.1"/>
    <property type="molecule type" value="Genomic_DNA"/>
</dbReference>
<dbReference type="OrthoDB" id="9814432at2"/>
<sequence length="82" mass="9390">MRLLLLIIAIVAIFLAVRTLVRSSGERRRVRRDDPPERVRESGAMVRCAHCGVHVPEDQALCEGERCFCSRQHAEADRHPRD</sequence>
<comment type="caution">
    <text evidence="1">The sequence shown here is derived from an EMBL/GenBank/DDBJ whole genome shotgun (WGS) entry which is preliminary data.</text>
</comment>
<proteinExistence type="predicted"/>
<protein>
    <recommendedName>
        <fullName evidence="3">Preprotein translocase subunit YajC</fullName>
    </recommendedName>
</protein>
<organism evidence="1 2">
    <name type="scientific">Thioalkalivibrio halophilus</name>
    <dbReference type="NCBI Taxonomy" id="252474"/>
    <lineage>
        <taxon>Bacteria</taxon>
        <taxon>Pseudomonadati</taxon>
        <taxon>Pseudomonadota</taxon>
        <taxon>Gammaproteobacteria</taxon>
        <taxon>Chromatiales</taxon>
        <taxon>Ectothiorhodospiraceae</taxon>
        <taxon>Thioalkalivibrio</taxon>
    </lineage>
</organism>
<dbReference type="RefSeq" id="WP_018946603.1">
    <property type="nucleotide sequence ID" value="NZ_MUZR01000051.1"/>
</dbReference>
<evidence type="ECO:0008006" key="3">
    <source>
        <dbReference type="Google" id="ProtNLM"/>
    </source>
</evidence>
<accession>A0A1V2ZW31</accession>
<reference evidence="1 2" key="1">
    <citation type="submission" date="2017-02" db="EMBL/GenBank/DDBJ databases">
        <title>Genomic diversity within the haloalkaliphilic genus Thioalkalivibrio.</title>
        <authorList>
            <person name="Ahn A.-C."/>
            <person name="Meier-Kolthoff J."/>
            <person name="Overmars L."/>
            <person name="Richter M."/>
            <person name="Woyke T."/>
            <person name="Sorokin D.Y."/>
            <person name="Muyzer G."/>
        </authorList>
    </citation>
    <scope>NUCLEOTIDE SEQUENCE [LARGE SCALE GENOMIC DNA]</scope>
    <source>
        <strain evidence="1 2">HL17</strain>
    </source>
</reference>
<dbReference type="NCBIfam" id="NF041023">
    <property type="entry name" value="PP0621_fam"/>
    <property type="match status" value="1"/>
</dbReference>
<dbReference type="AlphaFoldDB" id="A0A1V2ZW31"/>